<dbReference type="RefSeq" id="WP_377579194.1">
    <property type="nucleotide sequence ID" value="NZ_JBHTMP010000115.1"/>
</dbReference>
<sequence length="307" mass="31032">MAIPYNMLPIEAQLAMITAEQANVPVLIDAARMWTEVREWIETARTELHTRVGELAPTWTDDAGRAHEEKAQQTLAELKMWGERLDAAQVPEALTTLASAIPEALQTVTGLYQSYVAALSNPLTAWAAPGFQQAAGARMTALGSQFDMSMLKVVSGAGIQSPTDLLPESQGEALSAEGNSPADFIEAATAGVNVLSELQNLASSISSGAGISDLTDLNGSDGPSLAGLIPGPSTLDPVSGVSFGGLPPVGGPPVAGGSGWAAAAGGTGMLPLAKPVAGRLAPTLAAEVKPGVATPDAAKPAGGGVPP</sequence>
<name>A0ABW3YR79_9ACTN</name>
<evidence type="ECO:0000313" key="2">
    <source>
        <dbReference type="Proteomes" id="UP001597260"/>
    </source>
</evidence>
<dbReference type="EMBL" id="JBHTMP010000115">
    <property type="protein sequence ID" value="MFD1326075.1"/>
    <property type="molecule type" value="Genomic_DNA"/>
</dbReference>
<gene>
    <name evidence="1" type="ORF">ACFQ4H_33860</name>
</gene>
<reference evidence="2" key="1">
    <citation type="journal article" date="2019" name="Int. J. Syst. Evol. Microbiol.">
        <title>The Global Catalogue of Microorganisms (GCM) 10K type strain sequencing project: providing services to taxonomists for standard genome sequencing and annotation.</title>
        <authorList>
            <consortium name="The Broad Institute Genomics Platform"/>
            <consortium name="The Broad Institute Genome Sequencing Center for Infectious Disease"/>
            <person name="Wu L."/>
            <person name="Ma J."/>
        </authorList>
    </citation>
    <scope>NUCLEOTIDE SEQUENCE [LARGE SCALE GENOMIC DNA]</scope>
    <source>
        <strain evidence="2">JCM 31037</strain>
    </source>
</reference>
<protein>
    <submittedName>
        <fullName evidence="1">WXG100 family type VII secretion target</fullName>
    </submittedName>
</protein>
<keyword evidence="2" id="KW-1185">Reference proteome</keyword>
<feature type="non-terminal residue" evidence="1">
    <location>
        <position position="307"/>
    </location>
</feature>
<organism evidence="1 2">
    <name type="scientific">Micromonospora sonneratiae</name>
    <dbReference type="NCBI Taxonomy" id="1184706"/>
    <lineage>
        <taxon>Bacteria</taxon>
        <taxon>Bacillati</taxon>
        <taxon>Actinomycetota</taxon>
        <taxon>Actinomycetes</taxon>
        <taxon>Micromonosporales</taxon>
        <taxon>Micromonosporaceae</taxon>
        <taxon>Micromonospora</taxon>
    </lineage>
</organism>
<evidence type="ECO:0000313" key="1">
    <source>
        <dbReference type="EMBL" id="MFD1326075.1"/>
    </source>
</evidence>
<dbReference type="Proteomes" id="UP001597260">
    <property type="component" value="Unassembled WGS sequence"/>
</dbReference>
<accession>A0ABW3YR79</accession>
<proteinExistence type="predicted"/>
<comment type="caution">
    <text evidence="1">The sequence shown here is derived from an EMBL/GenBank/DDBJ whole genome shotgun (WGS) entry which is preliminary data.</text>
</comment>